<dbReference type="InterPro" id="IPR036312">
    <property type="entry name" value="Bifun_inhib/LTP/seed_sf"/>
</dbReference>
<keyword evidence="2 6" id="KW-0732">Signal</keyword>
<dbReference type="Gene3D" id="1.10.110.10">
    <property type="entry name" value="Plant lipid-transfer and hydrophobic proteins"/>
    <property type="match status" value="1"/>
</dbReference>
<sequence>MKLVMVCCVMLMPFFVGTSTGTMQDDEKECAPQLTNLAACIPYVSGTASKPTKQCCEDTMKVKNEHPKCLCVLIQESTDPSMGLPVNTTLAMQMPAACNIDAKPSECPAILKLPPNSPDAKIFQNAGTSTPTTTSPPSDSGSASTTGTATTASKVTPASSSGAKLKLIQDGALLVLMVCCSAAWMFM</sequence>
<evidence type="ECO:0000256" key="3">
    <source>
        <dbReference type="ARBA" id="ARBA00023157"/>
    </source>
</evidence>
<dbReference type="Proteomes" id="UP000631114">
    <property type="component" value="Unassembled WGS sequence"/>
</dbReference>
<keyword evidence="9" id="KW-1185">Reference proteome</keyword>
<feature type="region of interest" description="Disordered" evidence="5">
    <location>
        <begin position="120"/>
        <end position="156"/>
    </location>
</feature>
<feature type="compositionally biased region" description="Low complexity" evidence="5">
    <location>
        <begin position="127"/>
        <end position="153"/>
    </location>
</feature>
<dbReference type="AlphaFoldDB" id="A0A835I8Z5"/>
<dbReference type="OrthoDB" id="779300at2759"/>
<feature type="chain" id="PRO_5032569418" description="Bifunctional inhibitor/plant lipid transfer protein/seed storage helical domain-containing protein" evidence="6">
    <location>
        <begin position="21"/>
        <end position="187"/>
    </location>
</feature>
<evidence type="ECO:0000256" key="6">
    <source>
        <dbReference type="SAM" id="SignalP"/>
    </source>
</evidence>
<dbReference type="EMBL" id="JADFTS010000003">
    <property type="protein sequence ID" value="KAF9612794.1"/>
    <property type="molecule type" value="Genomic_DNA"/>
</dbReference>
<dbReference type="Pfam" id="PF14368">
    <property type="entry name" value="LTP_2"/>
    <property type="match status" value="1"/>
</dbReference>
<evidence type="ECO:0000256" key="5">
    <source>
        <dbReference type="SAM" id="MobiDB-lite"/>
    </source>
</evidence>
<dbReference type="CDD" id="cd00010">
    <property type="entry name" value="AAI_LTSS"/>
    <property type="match status" value="1"/>
</dbReference>
<name>A0A835I8Z5_9MAGN</name>
<evidence type="ECO:0000259" key="7">
    <source>
        <dbReference type="Pfam" id="PF14368"/>
    </source>
</evidence>
<protein>
    <recommendedName>
        <fullName evidence="7">Bifunctional inhibitor/plant lipid transfer protein/seed storage helical domain-containing protein</fullName>
    </recommendedName>
</protein>
<evidence type="ECO:0000313" key="9">
    <source>
        <dbReference type="Proteomes" id="UP000631114"/>
    </source>
</evidence>
<dbReference type="InterPro" id="IPR016140">
    <property type="entry name" value="Bifunc_inhib/LTP/seed_store"/>
</dbReference>
<evidence type="ECO:0000313" key="8">
    <source>
        <dbReference type="EMBL" id="KAF9612794.1"/>
    </source>
</evidence>
<keyword evidence="4" id="KW-0325">Glycoprotein</keyword>
<keyword evidence="3" id="KW-1015">Disulfide bond</keyword>
<dbReference type="SUPFAM" id="SSF47699">
    <property type="entry name" value="Bifunctional inhibitor/lipid-transfer protein/seed storage 2S albumin"/>
    <property type="match status" value="1"/>
</dbReference>
<comment type="similarity">
    <text evidence="1">Belongs to the plant LTP family.</text>
</comment>
<evidence type="ECO:0000256" key="4">
    <source>
        <dbReference type="ARBA" id="ARBA00023180"/>
    </source>
</evidence>
<dbReference type="PANTHER" id="PTHR33044">
    <property type="entry name" value="BIFUNCTIONAL INHIBITOR/LIPID-TRANSFER PROTEIN/SEED STORAGE 2S ALBUMIN SUPERFAMILY PROTEIN-RELATED"/>
    <property type="match status" value="1"/>
</dbReference>
<organism evidence="8 9">
    <name type="scientific">Coptis chinensis</name>
    <dbReference type="NCBI Taxonomy" id="261450"/>
    <lineage>
        <taxon>Eukaryota</taxon>
        <taxon>Viridiplantae</taxon>
        <taxon>Streptophyta</taxon>
        <taxon>Embryophyta</taxon>
        <taxon>Tracheophyta</taxon>
        <taxon>Spermatophyta</taxon>
        <taxon>Magnoliopsida</taxon>
        <taxon>Ranunculales</taxon>
        <taxon>Ranunculaceae</taxon>
        <taxon>Coptidoideae</taxon>
        <taxon>Coptis</taxon>
    </lineage>
</organism>
<evidence type="ECO:0000256" key="1">
    <source>
        <dbReference type="ARBA" id="ARBA00009748"/>
    </source>
</evidence>
<comment type="caution">
    <text evidence="8">The sequence shown here is derived from an EMBL/GenBank/DDBJ whole genome shotgun (WGS) entry which is preliminary data.</text>
</comment>
<gene>
    <name evidence="8" type="ORF">IFM89_004204</name>
</gene>
<accession>A0A835I8Z5</accession>
<feature type="signal peptide" evidence="6">
    <location>
        <begin position="1"/>
        <end position="20"/>
    </location>
</feature>
<evidence type="ECO:0000256" key="2">
    <source>
        <dbReference type="ARBA" id="ARBA00022729"/>
    </source>
</evidence>
<feature type="domain" description="Bifunctional inhibitor/plant lipid transfer protein/seed storage helical" evidence="7">
    <location>
        <begin position="15"/>
        <end position="107"/>
    </location>
</feature>
<dbReference type="InterPro" id="IPR043325">
    <property type="entry name" value="LTSS"/>
</dbReference>
<reference evidence="8 9" key="1">
    <citation type="submission" date="2020-10" db="EMBL/GenBank/DDBJ databases">
        <title>The Coptis chinensis genome and diversification of protoberbering-type alkaloids.</title>
        <authorList>
            <person name="Wang B."/>
            <person name="Shu S."/>
            <person name="Song C."/>
            <person name="Liu Y."/>
        </authorList>
    </citation>
    <scope>NUCLEOTIDE SEQUENCE [LARGE SCALE GENOMIC DNA]</scope>
    <source>
        <strain evidence="8">HL-2020</strain>
        <tissue evidence="8">Leaf</tissue>
    </source>
</reference>
<proteinExistence type="inferred from homology"/>